<keyword evidence="3" id="KW-1185">Reference proteome</keyword>
<gene>
    <name evidence="2" type="ORF">TWF718_005473</name>
</gene>
<sequence>MAFGEPHTHFIHFRGCGHTEPKYVFLPDPKNPARCICSRVDDFKISITNASGVYYTQQRREISACCDDCGLRPKITIEEYEAFLLSALEDEGGEPEKQEGKALPTSPSKKKKLC</sequence>
<organism evidence="2 3">
    <name type="scientific">Orbilia javanica</name>
    <dbReference type="NCBI Taxonomy" id="47235"/>
    <lineage>
        <taxon>Eukaryota</taxon>
        <taxon>Fungi</taxon>
        <taxon>Dikarya</taxon>
        <taxon>Ascomycota</taxon>
        <taxon>Pezizomycotina</taxon>
        <taxon>Orbiliomycetes</taxon>
        <taxon>Orbiliales</taxon>
        <taxon>Orbiliaceae</taxon>
        <taxon>Orbilia</taxon>
    </lineage>
</organism>
<dbReference type="EMBL" id="JAVHNR010000003">
    <property type="protein sequence ID" value="KAK6347634.1"/>
    <property type="molecule type" value="Genomic_DNA"/>
</dbReference>
<reference evidence="2 3" key="1">
    <citation type="submission" date="2019-10" db="EMBL/GenBank/DDBJ databases">
        <authorList>
            <person name="Palmer J.M."/>
        </authorList>
    </citation>
    <scope>NUCLEOTIDE SEQUENCE [LARGE SCALE GENOMIC DNA]</scope>
    <source>
        <strain evidence="2 3">TWF718</strain>
    </source>
</reference>
<evidence type="ECO:0000313" key="3">
    <source>
        <dbReference type="Proteomes" id="UP001313282"/>
    </source>
</evidence>
<comment type="caution">
    <text evidence="2">The sequence shown here is derived from an EMBL/GenBank/DDBJ whole genome shotgun (WGS) entry which is preliminary data.</text>
</comment>
<protein>
    <submittedName>
        <fullName evidence="2">Uncharacterized protein</fullName>
    </submittedName>
</protein>
<proteinExistence type="predicted"/>
<dbReference type="Proteomes" id="UP001313282">
    <property type="component" value="Unassembled WGS sequence"/>
</dbReference>
<name>A0AAN8RIV7_9PEZI</name>
<feature type="region of interest" description="Disordered" evidence="1">
    <location>
        <begin position="91"/>
        <end position="114"/>
    </location>
</feature>
<dbReference type="AlphaFoldDB" id="A0AAN8RIV7"/>
<accession>A0AAN8RIV7</accession>
<evidence type="ECO:0000256" key="1">
    <source>
        <dbReference type="SAM" id="MobiDB-lite"/>
    </source>
</evidence>
<evidence type="ECO:0000313" key="2">
    <source>
        <dbReference type="EMBL" id="KAK6347634.1"/>
    </source>
</evidence>